<feature type="domain" description="C2H2-type" evidence="13">
    <location>
        <begin position="647"/>
        <end position="676"/>
    </location>
</feature>
<feature type="domain" description="C2H2-type" evidence="13">
    <location>
        <begin position="617"/>
        <end position="646"/>
    </location>
</feature>
<dbReference type="FunFam" id="3.30.160.60:FF:000026">
    <property type="entry name" value="Transcription factor Sp3"/>
    <property type="match status" value="1"/>
</dbReference>
<dbReference type="Proteomes" id="UP000085678">
    <property type="component" value="Unplaced"/>
</dbReference>
<comment type="subcellular location">
    <subcellularLocation>
        <location evidence="1">Nucleus</location>
    </subcellularLocation>
</comment>
<dbReference type="SUPFAM" id="SSF57667">
    <property type="entry name" value="beta-beta-alpha zinc fingers"/>
    <property type="match status" value="2"/>
</dbReference>
<dbReference type="PROSITE" id="PS00028">
    <property type="entry name" value="ZINC_FINGER_C2H2_1"/>
    <property type="match status" value="3"/>
</dbReference>
<dbReference type="GO" id="GO:0000978">
    <property type="term" value="F:RNA polymerase II cis-regulatory region sequence-specific DNA binding"/>
    <property type="evidence" value="ECO:0007669"/>
    <property type="project" value="TreeGrafter"/>
</dbReference>
<dbReference type="FunFam" id="3.30.160.60:FF:000014">
    <property type="entry name" value="Transcription factor Sp3"/>
    <property type="match status" value="1"/>
</dbReference>
<dbReference type="SMART" id="SM00355">
    <property type="entry name" value="ZnF_C2H2"/>
    <property type="match status" value="3"/>
</dbReference>
<dbReference type="Pfam" id="PF00096">
    <property type="entry name" value="zf-C2H2"/>
    <property type="match status" value="2"/>
</dbReference>
<evidence type="ECO:0000256" key="5">
    <source>
        <dbReference type="ARBA" id="ARBA00022833"/>
    </source>
</evidence>
<evidence type="ECO:0000256" key="3">
    <source>
        <dbReference type="ARBA" id="ARBA00022737"/>
    </source>
</evidence>
<dbReference type="PANTHER" id="PTHR23235:SF165">
    <property type="entry name" value="TRANSCRIPTION FACTOR BTD"/>
    <property type="match status" value="1"/>
</dbReference>
<accession>A0A1S3IRI7</accession>
<evidence type="ECO:0000259" key="13">
    <source>
        <dbReference type="PROSITE" id="PS50157"/>
    </source>
</evidence>
<keyword evidence="7" id="KW-0238">DNA-binding</keyword>
<dbReference type="OMA" id="PGWVQLP"/>
<keyword evidence="9" id="KW-0539">Nucleus</keyword>
<feature type="region of interest" description="Disordered" evidence="12">
    <location>
        <begin position="1"/>
        <end position="26"/>
    </location>
</feature>
<feature type="compositionally biased region" description="Polar residues" evidence="12">
    <location>
        <begin position="1"/>
        <end position="12"/>
    </location>
</feature>
<name>A0A1S3IRI7_LINAN</name>
<evidence type="ECO:0000256" key="9">
    <source>
        <dbReference type="ARBA" id="ARBA00023242"/>
    </source>
</evidence>
<evidence type="ECO:0000256" key="2">
    <source>
        <dbReference type="ARBA" id="ARBA00022723"/>
    </source>
</evidence>
<gene>
    <name evidence="15" type="primary">LOC106166508</name>
</gene>
<evidence type="ECO:0000313" key="14">
    <source>
        <dbReference type="Proteomes" id="UP000085678"/>
    </source>
</evidence>
<keyword evidence="2" id="KW-0479">Metal-binding</keyword>
<reference evidence="15" key="1">
    <citation type="submission" date="2025-08" db="UniProtKB">
        <authorList>
            <consortium name="RefSeq"/>
        </authorList>
    </citation>
    <scope>IDENTIFICATION</scope>
    <source>
        <tissue evidence="15">Gonads</tissue>
    </source>
</reference>
<dbReference type="KEGG" id="lak:106166508"/>
<protein>
    <submittedName>
        <fullName evidence="15">Transcription factor Sp4</fullName>
    </submittedName>
</protein>
<dbReference type="PROSITE" id="PS50157">
    <property type="entry name" value="ZINC_FINGER_C2H2_2"/>
    <property type="match status" value="3"/>
</dbReference>
<dbReference type="InterPro" id="IPR036236">
    <property type="entry name" value="Znf_C2H2_sf"/>
</dbReference>
<evidence type="ECO:0000256" key="4">
    <source>
        <dbReference type="ARBA" id="ARBA00022771"/>
    </source>
</evidence>
<dbReference type="GO" id="GO:0000981">
    <property type="term" value="F:DNA-binding transcription factor activity, RNA polymerase II-specific"/>
    <property type="evidence" value="ECO:0007669"/>
    <property type="project" value="TreeGrafter"/>
</dbReference>
<dbReference type="InParanoid" id="A0A1S3IRI7"/>
<evidence type="ECO:0000256" key="10">
    <source>
        <dbReference type="ARBA" id="ARBA00038409"/>
    </source>
</evidence>
<keyword evidence="4 11" id="KW-0863">Zinc-finger</keyword>
<dbReference type="PANTHER" id="PTHR23235">
    <property type="entry name" value="KRUEPPEL-LIKE TRANSCRIPTION FACTOR"/>
    <property type="match status" value="1"/>
</dbReference>
<evidence type="ECO:0000256" key="8">
    <source>
        <dbReference type="ARBA" id="ARBA00023163"/>
    </source>
</evidence>
<evidence type="ECO:0000256" key="11">
    <source>
        <dbReference type="PROSITE-ProRule" id="PRU00042"/>
    </source>
</evidence>
<dbReference type="RefSeq" id="XP_013400546.1">
    <property type="nucleotide sequence ID" value="XM_013545092.2"/>
</dbReference>
<evidence type="ECO:0000256" key="1">
    <source>
        <dbReference type="ARBA" id="ARBA00004123"/>
    </source>
</evidence>
<evidence type="ECO:0000256" key="6">
    <source>
        <dbReference type="ARBA" id="ARBA00023015"/>
    </source>
</evidence>
<sequence>MSTITVRRSQQEYVVPTSSTQDPQPSPLALLAATCSKIGAPASNPGGAQTVNQAQGTANQVQGTPTELVAGHNIVQIVDSGAKHQQAGQITAFPTGGLQLLQQQPGQVIATPTGGGNFTYSLMPQAQTVMVDGQEALFIPTTPTTPTMVPAGQTYVTGSGQIIRPQSTPTTPSNHVLQNANFAAGGGMTLTNFGGNLVNVAVRPNVAQTVQMPIQLQQVGLQPQIIQIPVSTANGQTVLQTIQINTPVQTVQNAYQSPMQLTPVYQFASSAASTTTPSPSTVTVANTTSAVAMTSAATMVTQATTKATQKSKSTPTKNATVHTTAPTVAPIQNIVVPTHVVPQTLSVVATQTTPTVTGSTATTVVSSCSPATSVISLQNSFVTTPSLTNNAVAMSSVDSQNTFTFLSPQGAVLSPNMLQNFAIPNIQLSGQPQLVQQGPFIQAVMPNNVIRTTNNLQGIQIQGLQGVQNIQTLQNMQTLGNQPQILTAAGQPVGGLTIMQGSGASTPTPAGLTVAQVSQIAPQVQPIQNINNGDSSQGSEGGTQILSQALDQDPNGPIKWQVMNSAPSDPLSPTQSAINIHMEPSPGRRLRRIACTCPNCKDTDNKNVTGDNKKKQHICHFEGCNKVYGKTSHLRAHLRWHSGERPFVCSWLFCGKRFTRSDELQRHRRTHTGEKRFVCPQCSKRFMRSDHLSKHIKTHQTKSAQKPDVEDDNSLDIEAFAAGETEAPNLNVSDSSLPGSD</sequence>
<dbReference type="Gene3D" id="3.30.160.60">
    <property type="entry name" value="Classic Zinc Finger"/>
    <property type="match status" value="3"/>
</dbReference>
<dbReference type="GO" id="GO:0005634">
    <property type="term" value="C:nucleus"/>
    <property type="evidence" value="ECO:0007669"/>
    <property type="project" value="UniProtKB-SubCell"/>
</dbReference>
<evidence type="ECO:0000256" key="12">
    <source>
        <dbReference type="SAM" id="MobiDB-lite"/>
    </source>
</evidence>
<keyword evidence="6" id="KW-0805">Transcription regulation</keyword>
<dbReference type="InterPro" id="IPR013087">
    <property type="entry name" value="Znf_C2H2_type"/>
</dbReference>
<keyword evidence="14" id="KW-1185">Reference proteome</keyword>
<keyword evidence="5" id="KW-0862">Zinc</keyword>
<dbReference type="GO" id="GO:0008270">
    <property type="term" value="F:zinc ion binding"/>
    <property type="evidence" value="ECO:0007669"/>
    <property type="project" value="UniProtKB-KW"/>
</dbReference>
<evidence type="ECO:0000313" key="15">
    <source>
        <dbReference type="RefSeq" id="XP_013400546.1"/>
    </source>
</evidence>
<keyword evidence="8" id="KW-0804">Transcription</keyword>
<comment type="similarity">
    <text evidence="10">Belongs to the Sp1 C2H2-type zinc-finger protein family.</text>
</comment>
<dbReference type="AlphaFoldDB" id="A0A1S3IRI7"/>
<feature type="domain" description="C2H2-type" evidence="13">
    <location>
        <begin position="677"/>
        <end position="704"/>
    </location>
</feature>
<dbReference type="GeneID" id="106166508"/>
<evidence type="ECO:0000256" key="7">
    <source>
        <dbReference type="ARBA" id="ARBA00023125"/>
    </source>
</evidence>
<keyword evidence="3" id="KW-0677">Repeat</keyword>
<organism evidence="14 15">
    <name type="scientific">Lingula anatina</name>
    <name type="common">Brachiopod</name>
    <name type="synonym">Lingula unguis</name>
    <dbReference type="NCBI Taxonomy" id="7574"/>
    <lineage>
        <taxon>Eukaryota</taxon>
        <taxon>Metazoa</taxon>
        <taxon>Spiralia</taxon>
        <taxon>Lophotrochozoa</taxon>
        <taxon>Brachiopoda</taxon>
        <taxon>Linguliformea</taxon>
        <taxon>Lingulata</taxon>
        <taxon>Lingulida</taxon>
        <taxon>Linguloidea</taxon>
        <taxon>Lingulidae</taxon>
        <taxon>Lingula</taxon>
    </lineage>
</organism>
<proteinExistence type="inferred from homology"/>
<dbReference type="OrthoDB" id="6365676at2759"/>